<keyword evidence="3" id="KW-1185">Reference proteome</keyword>
<reference evidence="2 3" key="1">
    <citation type="journal article" date="2014" name="Int. J. Syst. Evol. Microbiol.">
        <title>Phaeodactylibacter xiamenensis gen. nov., sp. nov., a member of the family Saprospiraceae isolated from the marine alga Phaeodactylum tricornutum.</title>
        <authorList>
            <person name="Chen Z.Jr."/>
            <person name="Lei X."/>
            <person name="Lai Q."/>
            <person name="Li Y."/>
            <person name="Zhang B."/>
            <person name="Zhang J."/>
            <person name="Zhang H."/>
            <person name="Yang L."/>
            <person name="Zheng W."/>
            <person name="Tian Y."/>
            <person name="Yu Z."/>
            <person name="Xu H.Jr."/>
            <person name="Zheng T."/>
        </authorList>
    </citation>
    <scope>NUCLEOTIDE SEQUENCE [LARGE SCALE GENOMIC DNA]</scope>
    <source>
        <strain evidence="2 3">KD52</strain>
    </source>
</reference>
<feature type="signal peptide" evidence="1">
    <location>
        <begin position="1"/>
        <end position="19"/>
    </location>
</feature>
<proteinExistence type="predicted"/>
<dbReference type="EMBL" id="JPOS01000035">
    <property type="protein sequence ID" value="KGE87501.1"/>
    <property type="molecule type" value="Genomic_DNA"/>
</dbReference>
<evidence type="ECO:0000313" key="3">
    <source>
        <dbReference type="Proteomes" id="UP000029736"/>
    </source>
</evidence>
<evidence type="ECO:0000256" key="1">
    <source>
        <dbReference type="SAM" id="SignalP"/>
    </source>
</evidence>
<keyword evidence="1" id="KW-0732">Signal</keyword>
<feature type="chain" id="PRO_5001939860" evidence="1">
    <location>
        <begin position="20"/>
        <end position="211"/>
    </location>
</feature>
<sequence length="211" mass="23424">MKKITLLAALAILMLAACEKDTVNTAGNNSNGELANLTIGIVRDYLPLDLVRQNSTVVFKNADGEEKKLQIHWLEEEKEKAYGNRTYESEHIAIWYLDESDRTYQLKTIASANYTEGGANEFVTSLINTTVNNGLSTALSSISISADKSPLMCDLLPSVDILGKTFADVYTSGVVLEDVTSFSRLYYTIELGVVGFEGWEGEMWVLDRFEE</sequence>
<evidence type="ECO:0000313" key="2">
    <source>
        <dbReference type="EMBL" id="KGE87501.1"/>
    </source>
</evidence>
<protein>
    <submittedName>
        <fullName evidence="2">Uncharacterized protein</fullName>
    </submittedName>
</protein>
<dbReference type="AlphaFoldDB" id="A0A098S616"/>
<dbReference type="STRING" id="1524460.IX84_14935"/>
<name>A0A098S616_9BACT</name>
<dbReference type="RefSeq" id="WP_044221961.1">
    <property type="nucleotide sequence ID" value="NZ_JPOS01000035.1"/>
</dbReference>
<organism evidence="2 3">
    <name type="scientific">Phaeodactylibacter xiamenensis</name>
    <dbReference type="NCBI Taxonomy" id="1524460"/>
    <lineage>
        <taxon>Bacteria</taxon>
        <taxon>Pseudomonadati</taxon>
        <taxon>Bacteroidota</taxon>
        <taxon>Saprospiria</taxon>
        <taxon>Saprospirales</taxon>
        <taxon>Haliscomenobacteraceae</taxon>
        <taxon>Phaeodactylibacter</taxon>
    </lineage>
</organism>
<gene>
    <name evidence="2" type="ORF">IX84_14935</name>
</gene>
<accession>A0A098S616</accession>
<dbReference type="Proteomes" id="UP000029736">
    <property type="component" value="Unassembled WGS sequence"/>
</dbReference>
<dbReference type="PROSITE" id="PS51257">
    <property type="entry name" value="PROKAR_LIPOPROTEIN"/>
    <property type="match status" value="1"/>
</dbReference>
<comment type="caution">
    <text evidence="2">The sequence shown here is derived from an EMBL/GenBank/DDBJ whole genome shotgun (WGS) entry which is preliminary data.</text>
</comment>